<dbReference type="AlphaFoldDB" id="A0A410QEM5"/>
<evidence type="ECO:0000313" key="1">
    <source>
        <dbReference type="EMBL" id="QAT62483.1"/>
    </source>
</evidence>
<dbReference type="SUPFAM" id="SSF47336">
    <property type="entry name" value="ACP-like"/>
    <property type="match status" value="1"/>
</dbReference>
<protein>
    <submittedName>
        <fullName evidence="1">Peptide maturation system acyl carrier-related protein</fullName>
    </submittedName>
</protein>
<sequence length="85" mass="10153">MERKEIVRGLKKIFSTYFNINEEFREENFDKILTGYFSFGYSDLVYLYILIEDKFNIAIDSRQLGGYRFNTINDITKIIMESVLT</sequence>
<gene>
    <name evidence="1" type="ORF">EQM13_13375</name>
</gene>
<dbReference type="Gene3D" id="1.10.1200.10">
    <property type="entry name" value="ACP-like"/>
    <property type="match status" value="1"/>
</dbReference>
<evidence type="ECO:0000313" key="2">
    <source>
        <dbReference type="Proteomes" id="UP000287969"/>
    </source>
</evidence>
<proteinExistence type="predicted"/>
<dbReference type="RefSeq" id="WP_128752960.1">
    <property type="nucleotide sequence ID" value="NZ_CP035282.1"/>
</dbReference>
<dbReference type="OrthoDB" id="1739662at2"/>
<dbReference type="EMBL" id="CP035282">
    <property type="protein sequence ID" value="QAT62483.1"/>
    <property type="molecule type" value="Genomic_DNA"/>
</dbReference>
<name>A0A410QEM5_9FIRM</name>
<dbReference type="InterPro" id="IPR036736">
    <property type="entry name" value="ACP-like_sf"/>
</dbReference>
<organism evidence="1 2">
    <name type="scientific">Acidilutibacter cellobiosedens</name>
    <dbReference type="NCBI Taxonomy" id="2507161"/>
    <lineage>
        <taxon>Bacteria</taxon>
        <taxon>Bacillati</taxon>
        <taxon>Bacillota</taxon>
        <taxon>Tissierellia</taxon>
        <taxon>Tissierellales</taxon>
        <taxon>Acidilutibacteraceae</taxon>
        <taxon>Acidilutibacter</taxon>
    </lineage>
</organism>
<dbReference type="Proteomes" id="UP000287969">
    <property type="component" value="Chromosome"/>
</dbReference>
<reference evidence="2" key="1">
    <citation type="submission" date="2019-01" db="EMBL/GenBank/DDBJ databases">
        <title>Draft genomes of a novel of Sporanaerobacter strains.</title>
        <authorList>
            <person name="Ma S."/>
        </authorList>
    </citation>
    <scope>NUCLEOTIDE SEQUENCE [LARGE SCALE GENOMIC DNA]</scope>
    <source>
        <strain evidence="2">NJN-17</strain>
    </source>
</reference>
<dbReference type="KEGG" id="spoa:EQM13_13375"/>
<keyword evidence="2" id="KW-1185">Reference proteome</keyword>
<accession>A0A410QEM5</accession>